<accession>A0A9D1Z1E7</accession>
<dbReference type="AlphaFoldDB" id="A0A9D1Z1E7"/>
<reference evidence="1" key="1">
    <citation type="journal article" date="2021" name="PeerJ">
        <title>Extensive microbial diversity within the chicken gut microbiome revealed by metagenomics and culture.</title>
        <authorList>
            <person name="Gilroy R."/>
            <person name="Ravi A."/>
            <person name="Getino M."/>
            <person name="Pursley I."/>
            <person name="Horton D.L."/>
            <person name="Alikhan N.F."/>
            <person name="Baker D."/>
            <person name="Gharbi K."/>
            <person name="Hall N."/>
            <person name="Watson M."/>
            <person name="Adriaenssens E.M."/>
            <person name="Foster-Nyarko E."/>
            <person name="Jarju S."/>
            <person name="Secka A."/>
            <person name="Antonio M."/>
            <person name="Oren A."/>
            <person name="Chaudhuri R.R."/>
            <person name="La Ragione R."/>
            <person name="Hildebrand F."/>
            <person name="Pallen M.J."/>
        </authorList>
    </citation>
    <scope>NUCLEOTIDE SEQUENCE</scope>
    <source>
        <strain evidence="1">5134</strain>
    </source>
</reference>
<name>A0A9D1Z1E7_9BACT</name>
<sequence length="105" mass="12048">MKRTDLSNIMRRAWALFRTTGKTFSVCLSKAWGLYRLTRWMRAGVVRFAYEKADGTLRRACGTLQDIAATIKGTGRPDDGRTVKYYDIEAAGWRSFKVENLITVY</sequence>
<evidence type="ECO:0000313" key="1">
    <source>
        <dbReference type="EMBL" id="HIY67856.1"/>
    </source>
</evidence>
<reference evidence="1" key="2">
    <citation type="submission" date="2021-04" db="EMBL/GenBank/DDBJ databases">
        <authorList>
            <person name="Gilroy R."/>
        </authorList>
    </citation>
    <scope>NUCLEOTIDE SEQUENCE</scope>
    <source>
        <strain evidence="1">5134</strain>
    </source>
</reference>
<dbReference type="Pfam" id="PF10902">
    <property type="entry name" value="WYL_2"/>
    <property type="match status" value="1"/>
</dbReference>
<protein>
    <submittedName>
        <fullName evidence="1">DUF2693 domain-containing protein</fullName>
    </submittedName>
</protein>
<dbReference type="EMBL" id="DXDA01000004">
    <property type="protein sequence ID" value="HIY67856.1"/>
    <property type="molecule type" value="Genomic_DNA"/>
</dbReference>
<organism evidence="1 2">
    <name type="scientific">Candidatus Alistipes intestinigallinarum</name>
    <dbReference type="NCBI Taxonomy" id="2838440"/>
    <lineage>
        <taxon>Bacteria</taxon>
        <taxon>Pseudomonadati</taxon>
        <taxon>Bacteroidota</taxon>
        <taxon>Bacteroidia</taxon>
        <taxon>Bacteroidales</taxon>
        <taxon>Rikenellaceae</taxon>
        <taxon>Alistipes</taxon>
    </lineage>
</organism>
<comment type="caution">
    <text evidence="1">The sequence shown here is derived from an EMBL/GenBank/DDBJ whole genome shotgun (WGS) entry which is preliminary data.</text>
</comment>
<dbReference type="InterPro" id="IPR024401">
    <property type="entry name" value="WYL_prot"/>
</dbReference>
<dbReference type="Proteomes" id="UP000886844">
    <property type="component" value="Unassembled WGS sequence"/>
</dbReference>
<gene>
    <name evidence="1" type="ORF">H9828_00385</name>
</gene>
<evidence type="ECO:0000313" key="2">
    <source>
        <dbReference type="Proteomes" id="UP000886844"/>
    </source>
</evidence>
<proteinExistence type="predicted"/>